<dbReference type="CDD" id="cd00338">
    <property type="entry name" value="Ser_Recombinase"/>
    <property type="match status" value="1"/>
</dbReference>
<evidence type="ECO:0000259" key="2">
    <source>
        <dbReference type="PROSITE" id="PS51736"/>
    </source>
</evidence>
<dbReference type="Gene3D" id="3.90.1750.20">
    <property type="entry name" value="Putative Large Serine Recombinase, Chain B, Domain 2"/>
    <property type="match status" value="1"/>
</dbReference>
<name>A0A4Q1CAN4_9BACT</name>
<dbReference type="InterPro" id="IPR025827">
    <property type="entry name" value="Zn_ribbon_recom_dom"/>
</dbReference>
<feature type="domain" description="Recombinase" evidence="3">
    <location>
        <begin position="179"/>
        <end position="329"/>
    </location>
</feature>
<proteinExistence type="predicted"/>
<evidence type="ECO:0000313" key="5">
    <source>
        <dbReference type="Proteomes" id="UP000290218"/>
    </source>
</evidence>
<keyword evidence="5" id="KW-1185">Reference proteome</keyword>
<evidence type="ECO:0000256" key="1">
    <source>
        <dbReference type="SAM" id="Coils"/>
    </source>
</evidence>
<dbReference type="InterPro" id="IPR038109">
    <property type="entry name" value="DNA_bind_recomb_sf"/>
</dbReference>
<dbReference type="RefSeq" id="WP_129047323.1">
    <property type="nucleotide sequence ID" value="NZ_SDHX01000001.1"/>
</dbReference>
<gene>
    <name evidence="4" type="ORF">ESB00_08775</name>
</gene>
<organism evidence="4 5">
    <name type="scientific">Oleiharenicola lentus</name>
    <dbReference type="NCBI Taxonomy" id="2508720"/>
    <lineage>
        <taxon>Bacteria</taxon>
        <taxon>Pseudomonadati</taxon>
        <taxon>Verrucomicrobiota</taxon>
        <taxon>Opitutia</taxon>
        <taxon>Opitutales</taxon>
        <taxon>Opitutaceae</taxon>
        <taxon>Oleiharenicola</taxon>
    </lineage>
</organism>
<evidence type="ECO:0008006" key="6">
    <source>
        <dbReference type="Google" id="ProtNLM"/>
    </source>
</evidence>
<accession>A0A4Q1CAN4</accession>
<dbReference type="SUPFAM" id="SSF109709">
    <property type="entry name" value="KorB DNA-binding domain-like"/>
    <property type="match status" value="1"/>
</dbReference>
<dbReference type="GO" id="GO:0003677">
    <property type="term" value="F:DNA binding"/>
    <property type="evidence" value="ECO:0007669"/>
    <property type="project" value="InterPro"/>
</dbReference>
<dbReference type="InterPro" id="IPR006119">
    <property type="entry name" value="Resolv_N"/>
</dbReference>
<dbReference type="Gene3D" id="1.10.10.2830">
    <property type="match status" value="1"/>
</dbReference>
<keyword evidence="1" id="KW-0175">Coiled coil</keyword>
<dbReference type="InterPro" id="IPR036162">
    <property type="entry name" value="Resolvase-like_N_sf"/>
</dbReference>
<dbReference type="OrthoDB" id="266184at2"/>
<dbReference type="GO" id="GO:0000150">
    <property type="term" value="F:DNA strand exchange activity"/>
    <property type="evidence" value="ECO:0007669"/>
    <property type="project" value="InterPro"/>
</dbReference>
<reference evidence="4 5" key="1">
    <citation type="submission" date="2019-01" db="EMBL/GenBank/DDBJ databases">
        <title>Lacunisphaera sp. strain TWA-58.</title>
        <authorList>
            <person name="Chen W.-M."/>
        </authorList>
    </citation>
    <scope>NUCLEOTIDE SEQUENCE [LARGE SCALE GENOMIC DNA]</scope>
    <source>
        <strain evidence="4 5">TWA-58</strain>
    </source>
</reference>
<dbReference type="Pfam" id="PF13408">
    <property type="entry name" value="Zn_ribbon_recom"/>
    <property type="match status" value="1"/>
</dbReference>
<dbReference type="PROSITE" id="PS51737">
    <property type="entry name" value="RECOMBINASE_DNA_BIND"/>
    <property type="match status" value="1"/>
</dbReference>
<sequence length="753" mass="83507">MSSFASKLGALKKDELPEGAVAIGARVSTEEMAKGDSIENQIEACRNFCAAHPDVFGEREFRIYQDPGHTGTTFDRPGINGLRADKATVKIACYLVRDLKRLGRNAKEGLEFLDEMTAANIQIIDIGQPAIDYRTTKGRKIYTDTMSGAEAECGIYRDSSIQGQTKRAQNGQWKGGDPPYPFDLENGFLLPVRGSATELLQKMATLYEKHKSDLGVLKELNKEGIQFAPDIQRVCYDRDRAQRRFVSRRPQNVGKPRLITLRWISHALRNPIMAGYVPAPRAVNDLTAGFKPDLVLANGRRYFMWEPQAIIPLPQWQKLQAIRQAQARTNFRVGRESTNYLLQQLLECGCCKLPMQVGAATSGSGKTIRHYICGSIKQLGSLSKCSVRRLPAEAMETVIMRFLSDLPKRPEIVHEITALATKNKAGLTEGLEERVALLEKEHAKLERSKKNALDRMLEFEGKKIGTEMELRYNETQAKLESVILDMADLHRKLEAAHVGAPSAQVVASALADFGKLAAQLPASAVKELVQSLVAEIVVHRLKHRSMPQFRHLSTSASILKLDITLNPCGLHLINSPSKGSTITKPKGGKPKLVPTSLIVEIRQAGSKGNVVRLLEPFATEAELYAFPAKDTSAEEVERQQHPLGRMETIVEMRTNGMLKKEIAAKFGKTPPWVTYHLRLLGLLPGIQQKLKEAPVSVLRHFGLVSLMNMAAMDAKLQESTFDEAYRKALHTDTTVKLIKSDPESPADDIATNA</sequence>
<protein>
    <recommendedName>
        <fullName evidence="6">Resolvase/invertase-type recombinase catalytic domain-containing protein</fullName>
    </recommendedName>
</protein>
<comment type="caution">
    <text evidence="4">The sequence shown here is derived from an EMBL/GenBank/DDBJ whole genome shotgun (WGS) entry which is preliminary data.</text>
</comment>
<dbReference type="PANTHER" id="PTHR30461">
    <property type="entry name" value="DNA-INVERTASE FROM LAMBDOID PROPHAGE"/>
    <property type="match status" value="1"/>
</dbReference>
<dbReference type="InterPro" id="IPR011109">
    <property type="entry name" value="DNA_bind_recombinase_dom"/>
</dbReference>
<dbReference type="EMBL" id="SDHX01000001">
    <property type="protein sequence ID" value="RXK55956.1"/>
    <property type="molecule type" value="Genomic_DNA"/>
</dbReference>
<dbReference type="PANTHER" id="PTHR30461:SF23">
    <property type="entry name" value="DNA RECOMBINASE-RELATED"/>
    <property type="match status" value="1"/>
</dbReference>
<dbReference type="SUPFAM" id="SSF53041">
    <property type="entry name" value="Resolvase-like"/>
    <property type="match status" value="1"/>
</dbReference>
<evidence type="ECO:0000259" key="3">
    <source>
        <dbReference type="PROSITE" id="PS51737"/>
    </source>
</evidence>
<dbReference type="SMART" id="SM00857">
    <property type="entry name" value="Resolvase"/>
    <property type="match status" value="1"/>
</dbReference>
<feature type="domain" description="Resolvase/invertase-type recombinase catalytic" evidence="2">
    <location>
        <begin position="20"/>
        <end position="171"/>
    </location>
</feature>
<dbReference type="Gene3D" id="3.40.50.1390">
    <property type="entry name" value="Resolvase, N-terminal catalytic domain"/>
    <property type="match status" value="1"/>
</dbReference>
<dbReference type="InterPro" id="IPR050639">
    <property type="entry name" value="SSR_resolvase"/>
</dbReference>
<evidence type="ECO:0000313" key="4">
    <source>
        <dbReference type="EMBL" id="RXK55956.1"/>
    </source>
</evidence>
<dbReference type="PROSITE" id="PS51736">
    <property type="entry name" value="RECOMBINASES_3"/>
    <property type="match status" value="1"/>
</dbReference>
<dbReference type="Pfam" id="PF00239">
    <property type="entry name" value="Resolvase"/>
    <property type="match status" value="1"/>
</dbReference>
<feature type="coiled-coil region" evidence="1">
    <location>
        <begin position="428"/>
        <end position="455"/>
    </location>
</feature>
<dbReference type="AlphaFoldDB" id="A0A4Q1CAN4"/>
<dbReference type="Proteomes" id="UP000290218">
    <property type="component" value="Unassembled WGS sequence"/>
</dbReference>